<dbReference type="InterPro" id="IPR025366">
    <property type="entry name" value="DUF4270"/>
</dbReference>
<comment type="caution">
    <text evidence="1">The sequence shown here is derived from an EMBL/GenBank/DDBJ whole genome shotgun (WGS) entry which is preliminary data.</text>
</comment>
<accession>A0ABS6VXH3</accession>
<proteinExistence type="predicted"/>
<evidence type="ECO:0000313" key="1">
    <source>
        <dbReference type="EMBL" id="MBW2960280.1"/>
    </source>
</evidence>
<keyword evidence="2" id="KW-1185">Reference proteome</keyword>
<dbReference type="RefSeq" id="WP_219038570.1">
    <property type="nucleotide sequence ID" value="NZ_JAHWDF010000001.1"/>
</dbReference>
<dbReference type="PROSITE" id="PS51257">
    <property type="entry name" value="PROKAR_LIPOPROTEIN"/>
    <property type="match status" value="1"/>
</dbReference>
<reference evidence="1 2" key="1">
    <citation type="submission" date="2021-07" db="EMBL/GenBank/DDBJ databases">
        <title>Mesonia aestuariivivens sp. nov., isolated from a tidal flat.</title>
        <authorList>
            <person name="Kim Y.-O."/>
            <person name="Yoon J.-H."/>
        </authorList>
    </citation>
    <scope>NUCLEOTIDE SEQUENCE [LARGE SCALE GENOMIC DNA]</scope>
    <source>
        <strain evidence="1 2">JHPTF-M18</strain>
    </source>
</reference>
<gene>
    <name evidence="1" type="ORF">KW502_00520</name>
</gene>
<sequence>MKREWKAAKKYNYLAALAIVVSLFTACEEDFSEVGSSLVDNNNFNALLFDSSQIEAKTIKIKGAQTNSLNSFLLGVYNAPNYGKLTSNVVSQLTLNSANPNFGDNPEMDSVVLTIPYYSTATGVNGNKTTYQLDSIYGDAPINLSIYRNNYFIRSIDPDNDFEAQDYYSNQFNTFEENHGAEALLTLENFKPSPVEIITSEVASESEENATQITRSAPKLRVKLSNEDFESLILDRQGSPELSSNNNFTNYFRGLYFKTESINDDGNMSLLNFRSSEANITLYYTTTVSNTSESRVQREFKLNFGNNTFNVFDSEYQQVPNDNNLYLKGGAGSMAVVDLFTNQAQLDSIRSLNWLVNEANLTLYVNDEQVADDNLQPNRIFVYDINNNKVLLDYTNDYTKNEASPSISNIIHLGPLTKDENGNRYYKLRITGLVSNIIKRDSTNTKLGISVSSNVNLTATTKGKFENPQDELKNIPQAQVLTPRGTVLFGTEAAAPAKKLKLNIFYTQPE</sequence>
<dbReference type="EMBL" id="JAHWDF010000001">
    <property type="protein sequence ID" value="MBW2960280.1"/>
    <property type="molecule type" value="Genomic_DNA"/>
</dbReference>
<name>A0ABS6VXH3_9FLAO</name>
<dbReference type="Pfam" id="PF14092">
    <property type="entry name" value="DUF4270"/>
    <property type="match status" value="1"/>
</dbReference>
<dbReference type="Proteomes" id="UP000719267">
    <property type="component" value="Unassembled WGS sequence"/>
</dbReference>
<organism evidence="1 2">
    <name type="scientific">Mesonia aestuariivivens</name>
    <dbReference type="NCBI Taxonomy" id="2796128"/>
    <lineage>
        <taxon>Bacteria</taxon>
        <taxon>Pseudomonadati</taxon>
        <taxon>Bacteroidota</taxon>
        <taxon>Flavobacteriia</taxon>
        <taxon>Flavobacteriales</taxon>
        <taxon>Flavobacteriaceae</taxon>
        <taxon>Mesonia</taxon>
    </lineage>
</organism>
<protein>
    <submittedName>
        <fullName evidence="1">DUF4270 domain-containing protein</fullName>
    </submittedName>
</protein>
<evidence type="ECO:0000313" key="2">
    <source>
        <dbReference type="Proteomes" id="UP000719267"/>
    </source>
</evidence>